<dbReference type="STRING" id="43928.SAMN05443636_1396"/>
<feature type="region of interest" description="Disordered" evidence="1">
    <location>
        <begin position="1"/>
        <end position="42"/>
    </location>
</feature>
<dbReference type="EMBL" id="FQWV01000003">
    <property type="protein sequence ID" value="SHG94728.1"/>
    <property type="molecule type" value="Genomic_DNA"/>
</dbReference>
<evidence type="ECO:0000313" key="2">
    <source>
        <dbReference type="EMBL" id="SHG94728.1"/>
    </source>
</evidence>
<protein>
    <recommendedName>
        <fullName evidence="4">Pyridoxamine 5'-phosphate oxidase</fullName>
    </recommendedName>
</protein>
<gene>
    <name evidence="2" type="ORF">SAMN05443636_1396</name>
</gene>
<sequence>MSAPDAVTMDDAERDEFLGSGGVGVLSLGSGDGGTDDPPHSVPVSYGYDERETTFYFRLAVGGDSRKPPLDDRAVTFVSYDTVDGRWHSVVASGSLERTTDDDISTETLAGLDRVGIPLVDIFGRPTADVQFKFYRLVPDSLTGRKESSPDV</sequence>
<dbReference type="Pfam" id="PF12900">
    <property type="entry name" value="Pyridox_ox_2"/>
    <property type="match status" value="1"/>
</dbReference>
<dbReference type="InterPro" id="IPR024747">
    <property type="entry name" value="Pyridox_Oxase-rel"/>
</dbReference>
<proteinExistence type="predicted"/>
<evidence type="ECO:0008006" key="4">
    <source>
        <dbReference type="Google" id="ProtNLM"/>
    </source>
</evidence>
<name>A0A1M5NZ04_9EURY</name>
<dbReference type="Proteomes" id="UP000184357">
    <property type="component" value="Unassembled WGS sequence"/>
</dbReference>
<keyword evidence="3" id="KW-1185">Reference proteome</keyword>
<dbReference type="Gene3D" id="2.30.110.10">
    <property type="entry name" value="Electron Transport, Fmn-binding Protein, Chain A"/>
    <property type="match status" value="1"/>
</dbReference>
<evidence type="ECO:0000313" key="3">
    <source>
        <dbReference type="Proteomes" id="UP000184357"/>
    </source>
</evidence>
<dbReference type="RefSeq" id="WP_073307903.1">
    <property type="nucleotide sequence ID" value="NZ_FQWV01000003.1"/>
</dbReference>
<reference evidence="2 3" key="1">
    <citation type="submission" date="2016-11" db="EMBL/GenBank/DDBJ databases">
        <authorList>
            <person name="Jaros S."/>
            <person name="Januszkiewicz K."/>
            <person name="Wedrychowicz H."/>
        </authorList>
    </citation>
    <scope>NUCLEOTIDE SEQUENCE [LARGE SCALE GENOMIC DNA]</scope>
    <source>
        <strain evidence="2 3">DSM 9297</strain>
    </source>
</reference>
<dbReference type="InterPro" id="IPR012349">
    <property type="entry name" value="Split_barrel_FMN-bd"/>
</dbReference>
<dbReference type="SUPFAM" id="SSF50475">
    <property type="entry name" value="FMN-binding split barrel"/>
    <property type="match status" value="1"/>
</dbReference>
<dbReference type="AlphaFoldDB" id="A0A1M5NZ04"/>
<dbReference type="OrthoDB" id="953at2157"/>
<evidence type="ECO:0000256" key="1">
    <source>
        <dbReference type="SAM" id="MobiDB-lite"/>
    </source>
</evidence>
<organism evidence="2 3">
    <name type="scientific">Halobaculum gomorrense</name>
    <dbReference type="NCBI Taxonomy" id="43928"/>
    <lineage>
        <taxon>Archaea</taxon>
        <taxon>Methanobacteriati</taxon>
        <taxon>Methanobacteriota</taxon>
        <taxon>Stenosarchaea group</taxon>
        <taxon>Halobacteria</taxon>
        <taxon>Halobacteriales</taxon>
        <taxon>Haloferacaceae</taxon>
        <taxon>Halobaculum</taxon>
    </lineage>
</organism>
<accession>A0A1M5NZ04</accession>